<gene>
    <name evidence="3" type="ORF">HMP0721_0130</name>
</gene>
<accession>E6MDP8</accession>
<dbReference type="AlphaFoldDB" id="E6MDP8"/>
<comment type="caution">
    <text evidence="3">The sequence shown here is derived from an EMBL/GenBank/DDBJ whole genome shotgun (WGS) entry which is preliminary data.</text>
</comment>
<keyword evidence="4" id="KW-1185">Reference proteome</keyword>
<organism evidence="3 4">
    <name type="scientific">Pseudoramibacter alactolyticus ATCC 23263</name>
    <dbReference type="NCBI Taxonomy" id="887929"/>
    <lineage>
        <taxon>Bacteria</taxon>
        <taxon>Bacillati</taxon>
        <taxon>Bacillota</taxon>
        <taxon>Clostridia</taxon>
        <taxon>Eubacteriales</taxon>
        <taxon>Eubacteriaceae</taxon>
        <taxon>Pseudoramibacter</taxon>
    </lineage>
</organism>
<reference evidence="3 4" key="1">
    <citation type="submission" date="2010-12" db="EMBL/GenBank/DDBJ databases">
        <authorList>
            <person name="Muzny D."/>
            <person name="Qin X."/>
            <person name="Deng J."/>
            <person name="Jiang H."/>
            <person name="Liu Y."/>
            <person name="Qu J."/>
            <person name="Song X.-Z."/>
            <person name="Zhang L."/>
            <person name="Thornton R."/>
            <person name="Coyle M."/>
            <person name="Francisco L."/>
            <person name="Jackson L."/>
            <person name="Javaid M."/>
            <person name="Korchina V."/>
            <person name="Kovar C."/>
            <person name="Mata R."/>
            <person name="Mathew T."/>
            <person name="Ngo R."/>
            <person name="Nguyen L."/>
            <person name="Nguyen N."/>
            <person name="Okwuonu G."/>
            <person name="Ongeri F."/>
            <person name="Pham C."/>
            <person name="Simmons D."/>
            <person name="Wilczek-Boney K."/>
            <person name="Hale W."/>
            <person name="Jakkamsetti A."/>
            <person name="Pham P."/>
            <person name="Ruth R."/>
            <person name="San Lucas F."/>
            <person name="Warren J."/>
            <person name="Zhang J."/>
            <person name="Zhao Z."/>
            <person name="Zhou C."/>
            <person name="Zhu D."/>
            <person name="Lee S."/>
            <person name="Bess C."/>
            <person name="Blankenburg K."/>
            <person name="Forbes L."/>
            <person name="Fu Q."/>
            <person name="Gubbala S."/>
            <person name="Hirani K."/>
            <person name="Jayaseelan J.C."/>
            <person name="Lara F."/>
            <person name="Munidasa M."/>
            <person name="Palculict T."/>
            <person name="Patil S."/>
            <person name="Pu L.-L."/>
            <person name="Saada N."/>
            <person name="Tang L."/>
            <person name="Weissenberger G."/>
            <person name="Zhu Y."/>
            <person name="Hemphill L."/>
            <person name="Shang Y."/>
            <person name="Youmans B."/>
            <person name="Ayvaz T."/>
            <person name="Ross M."/>
            <person name="Santibanez J."/>
            <person name="Aqrawi P."/>
            <person name="Gross S."/>
            <person name="Joshi V."/>
            <person name="Fowler G."/>
            <person name="Nazareth L."/>
            <person name="Reid J."/>
            <person name="Worley K."/>
            <person name="Petrosino J."/>
            <person name="Highlander S."/>
            <person name="Gibbs R."/>
        </authorList>
    </citation>
    <scope>NUCLEOTIDE SEQUENCE [LARGE SCALE GENOMIC DNA]</scope>
    <source>
        <strain evidence="3 4">ATCC 23263</strain>
    </source>
</reference>
<protein>
    <submittedName>
        <fullName evidence="3">Class II glutamine amidotransferase</fullName>
    </submittedName>
</protein>
<evidence type="ECO:0000256" key="1">
    <source>
        <dbReference type="ARBA" id="ARBA00022962"/>
    </source>
</evidence>
<keyword evidence="3" id="KW-0808">Transferase</keyword>
<dbReference type="InterPro" id="IPR017932">
    <property type="entry name" value="GATase_2_dom"/>
</dbReference>
<dbReference type="eggNOG" id="COG0121">
    <property type="taxonomic scope" value="Bacteria"/>
</dbReference>
<dbReference type="SUPFAM" id="SSF56235">
    <property type="entry name" value="N-terminal nucleophile aminohydrolases (Ntn hydrolases)"/>
    <property type="match status" value="1"/>
</dbReference>
<dbReference type="PANTHER" id="PTHR42824">
    <property type="entry name" value="GLUTAMINE AMIDOTRANSFERASE"/>
    <property type="match status" value="1"/>
</dbReference>
<evidence type="ECO:0000313" key="4">
    <source>
        <dbReference type="Proteomes" id="UP000004754"/>
    </source>
</evidence>
<dbReference type="PANTHER" id="PTHR42824:SF1">
    <property type="entry name" value="GLUTAMINE AMIDOTRANSFERASE YAFJ-RELATED"/>
    <property type="match status" value="1"/>
</dbReference>
<dbReference type="EMBL" id="AEQN01000005">
    <property type="protein sequence ID" value="EFV02657.1"/>
    <property type="molecule type" value="Genomic_DNA"/>
</dbReference>
<dbReference type="Gene3D" id="3.60.20.10">
    <property type="entry name" value="Glutamine Phosphoribosylpyrophosphate, subunit 1, domain 1"/>
    <property type="match status" value="1"/>
</dbReference>
<dbReference type="PROSITE" id="PS51278">
    <property type="entry name" value="GATASE_TYPE_2"/>
    <property type="match status" value="1"/>
</dbReference>
<dbReference type="InterPro" id="IPR029055">
    <property type="entry name" value="Ntn_hydrolases_N"/>
</dbReference>
<sequence>MAVMCELFAYSSKKNHDITKELKGFYARSVNQPNGWGLAEFDDVGRMCMHKYPERAIDSKLLPRLIGEGIGRKRVLAHIRYATVGSINVNNCHPFVAYDSTGREWTMIHNGTVFNGTALLKYFNLQDGETDSERLLLYLMDLIDEATRRRGHPLDRDERFDVIESMLASNADRNKLNLFLYDGEQFYVHANNAPAQLHYTEDTTPGDEALMFATVPYTDADWQPVPQTQLIAFRDGRFTRFGKNHHVAFHSDYYRIMLEPTHPELDFSFL</sequence>
<dbReference type="GO" id="GO:0016740">
    <property type="term" value="F:transferase activity"/>
    <property type="evidence" value="ECO:0007669"/>
    <property type="project" value="UniProtKB-KW"/>
</dbReference>
<evidence type="ECO:0000259" key="2">
    <source>
        <dbReference type="PROSITE" id="PS51278"/>
    </source>
</evidence>
<dbReference type="Pfam" id="PF13230">
    <property type="entry name" value="GATase_4"/>
    <property type="match status" value="1"/>
</dbReference>
<evidence type="ECO:0000313" key="3">
    <source>
        <dbReference type="EMBL" id="EFV02657.1"/>
    </source>
</evidence>
<dbReference type="OrthoDB" id="321954at2"/>
<proteinExistence type="predicted"/>
<dbReference type="STRING" id="887929.HMP0721_0130"/>
<keyword evidence="1 3" id="KW-0315">Glutamine amidotransferase</keyword>
<dbReference type="Proteomes" id="UP000004754">
    <property type="component" value="Unassembled WGS sequence"/>
</dbReference>
<dbReference type="InterPro" id="IPR026869">
    <property type="entry name" value="EgtC-like"/>
</dbReference>
<feature type="domain" description="Glutamine amidotransferase type-2" evidence="2">
    <location>
        <begin position="5"/>
        <end position="270"/>
    </location>
</feature>
<name>E6MDP8_9FIRM</name>
<dbReference type="HOGENOM" id="CLU_059273_1_0_9"/>
<dbReference type="CDD" id="cd01908">
    <property type="entry name" value="YafJ"/>
    <property type="match status" value="1"/>
</dbReference>